<reference evidence="2 3" key="1">
    <citation type="submission" date="2013-01" db="EMBL/GenBank/DDBJ databases">
        <authorList>
            <person name="Harkins D.M."/>
            <person name="Durkin A.S."/>
            <person name="Brinkac L.M."/>
            <person name="Haft D.H."/>
            <person name="Selengut J.D."/>
            <person name="Sanka R."/>
            <person name="DePew J."/>
            <person name="Purushe J."/>
            <person name="Picardeau M."/>
            <person name="Werts C."/>
            <person name="Goarant C."/>
            <person name="Vinetz J.M."/>
            <person name="Sutton G.G."/>
            <person name="Nierman W.C."/>
            <person name="Fouts D.E."/>
        </authorList>
    </citation>
    <scope>NUCLEOTIDE SEQUENCE [LARGE SCALE GENOMIC DNA]</scope>
    <source>
        <strain evidence="2 3">200701872</strain>
    </source>
</reference>
<keyword evidence="1" id="KW-0472">Membrane</keyword>
<feature type="transmembrane region" description="Helical" evidence="1">
    <location>
        <begin position="163"/>
        <end position="183"/>
    </location>
</feature>
<keyword evidence="1" id="KW-1133">Transmembrane helix</keyword>
<protein>
    <submittedName>
        <fullName evidence="2">Putative membrane protein</fullName>
    </submittedName>
</protein>
<feature type="transmembrane region" description="Helical" evidence="1">
    <location>
        <begin position="130"/>
        <end position="151"/>
    </location>
</feature>
<feature type="transmembrane region" description="Helical" evidence="1">
    <location>
        <begin position="189"/>
        <end position="211"/>
    </location>
</feature>
<accession>M7A5Y2</accession>
<sequence length="236" mass="26556">MKKQTFWTGILLIFAAITFWISWFLMPDPGTTDARHILEIVKVSRNFVWYSAITQIVSSVCYIIALFSLADLITPQKKTTLSGFVLFGIGVLGMCSDAFFHLLAYYMTDDSVFIQENVIIIMNFMQTKGVIILVPLLLSFFIGSLILSIGLKLQNVISKIPMVVFLITIFAGIPGAVIINKIFLYKRSIVSLIILGTFAIGQAWIGLEIILRKIINKSKILKIINIIYSQIDFSFL</sequence>
<name>M7A5Y2_LEPIR</name>
<evidence type="ECO:0000256" key="1">
    <source>
        <dbReference type="SAM" id="Phobius"/>
    </source>
</evidence>
<organism evidence="2 3">
    <name type="scientific">Leptospira interrogans serovar Pyrogenes str. 200701872</name>
    <dbReference type="NCBI Taxonomy" id="1193029"/>
    <lineage>
        <taxon>Bacteria</taxon>
        <taxon>Pseudomonadati</taxon>
        <taxon>Spirochaetota</taxon>
        <taxon>Spirochaetia</taxon>
        <taxon>Leptospirales</taxon>
        <taxon>Leptospiraceae</taxon>
        <taxon>Leptospira</taxon>
    </lineage>
</organism>
<feature type="transmembrane region" description="Helical" evidence="1">
    <location>
        <begin position="7"/>
        <end position="27"/>
    </location>
</feature>
<gene>
    <name evidence="2" type="ORF">LEP1GSC124_1337</name>
</gene>
<comment type="caution">
    <text evidence="2">The sequence shown here is derived from an EMBL/GenBank/DDBJ whole genome shotgun (WGS) entry which is preliminary data.</text>
</comment>
<evidence type="ECO:0000313" key="3">
    <source>
        <dbReference type="Proteomes" id="UP000012117"/>
    </source>
</evidence>
<dbReference type="Proteomes" id="UP000012117">
    <property type="component" value="Unassembled WGS sequence"/>
</dbReference>
<feature type="transmembrane region" description="Helical" evidence="1">
    <location>
        <begin position="81"/>
        <end position="107"/>
    </location>
</feature>
<feature type="transmembrane region" description="Helical" evidence="1">
    <location>
        <begin position="47"/>
        <end position="69"/>
    </location>
</feature>
<evidence type="ECO:0000313" key="2">
    <source>
        <dbReference type="EMBL" id="EMP09405.1"/>
    </source>
</evidence>
<proteinExistence type="predicted"/>
<dbReference type="AlphaFoldDB" id="M7A5Y2"/>
<dbReference type="EMBL" id="AKWN02000036">
    <property type="protein sequence ID" value="EMP09405.1"/>
    <property type="molecule type" value="Genomic_DNA"/>
</dbReference>
<keyword evidence="1" id="KW-0812">Transmembrane</keyword>
<dbReference type="BioCyc" id="LINT1193029:G11R4-1435-MONOMER"/>